<dbReference type="InterPro" id="IPR045214">
    <property type="entry name" value="Surf1/Surf4"/>
</dbReference>
<keyword evidence="6" id="KW-1003">Cell membrane</keyword>
<evidence type="ECO:0000313" key="7">
    <source>
        <dbReference type="EMBL" id="AYG95364.1"/>
    </source>
</evidence>
<feature type="transmembrane region" description="Helical" evidence="6">
    <location>
        <begin position="21"/>
        <end position="42"/>
    </location>
</feature>
<dbReference type="Pfam" id="PF02104">
    <property type="entry name" value="SURF1"/>
    <property type="match status" value="1"/>
</dbReference>
<protein>
    <recommendedName>
        <fullName evidence="6">SURF1-like protein</fullName>
    </recommendedName>
</protein>
<sequence>MPPSSEPAPGRAGERGRGRGRLVLALAVFAVLFAGFSALGVWQVQRLTWKRELIRQVDARIHAAPVPAPGPAGFAAVTRGADQYRRVTATGRFLHAGETRVKAVTELGPGFWVLTPLAENRGFTVLVNRGFVPSERAAPEARVEGQVEGPVAVTGLLRITEPGGGFLRANDPAGDRWFSRDVAAIAQARGLKGPVAPYFIDADAAPNPGGWPRGGLTVVRFVNSHLVYALTWFGLALMSAGGAVLWAREARRRRGGER</sequence>
<keyword evidence="8" id="KW-1185">Reference proteome</keyword>
<dbReference type="PROSITE" id="PS50895">
    <property type="entry name" value="SURF1"/>
    <property type="match status" value="1"/>
</dbReference>
<feature type="transmembrane region" description="Helical" evidence="6">
    <location>
        <begin position="226"/>
        <end position="247"/>
    </location>
</feature>
<evidence type="ECO:0000256" key="3">
    <source>
        <dbReference type="ARBA" id="ARBA00022692"/>
    </source>
</evidence>
<name>A0A494RP50_9CAUL</name>
<evidence type="ECO:0000256" key="5">
    <source>
        <dbReference type="ARBA" id="ARBA00023136"/>
    </source>
</evidence>
<organism evidence="7 8">
    <name type="scientific">Brevundimonas naejangsanensis</name>
    <dbReference type="NCBI Taxonomy" id="588932"/>
    <lineage>
        <taxon>Bacteria</taxon>
        <taxon>Pseudomonadati</taxon>
        <taxon>Pseudomonadota</taxon>
        <taxon>Alphaproteobacteria</taxon>
        <taxon>Caulobacterales</taxon>
        <taxon>Caulobacteraceae</taxon>
        <taxon>Brevundimonas</taxon>
    </lineage>
</organism>
<dbReference type="Proteomes" id="UP000276984">
    <property type="component" value="Chromosome"/>
</dbReference>
<keyword evidence="5 6" id="KW-0472">Membrane</keyword>
<keyword evidence="3 6" id="KW-0812">Transmembrane</keyword>
<dbReference type="GO" id="GO:0005886">
    <property type="term" value="C:plasma membrane"/>
    <property type="evidence" value="ECO:0007669"/>
    <property type="project" value="UniProtKB-SubCell"/>
</dbReference>
<evidence type="ECO:0000256" key="6">
    <source>
        <dbReference type="RuleBase" id="RU363076"/>
    </source>
</evidence>
<dbReference type="RefSeq" id="WP_121482511.1">
    <property type="nucleotide sequence ID" value="NZ_CP032707.1"/>
</dbReference>
<reference evidence="7 8" key="1">
    <citation type="submission" date="2018-10" db="EMBL/GenBank/DDBJ databases">
        <title>Complete genome sequence of Brevundimonas naejangsanensis BRV3.</title>
        <authorList>
            <person name="Berrios L."/>
            <person name="Ely B."/>
        </authorList>
    </citation>
    <scope>NUCLEOTIDE SEQUENCE [LARGE SCALE GENOMIC DNA]</scope>
    <source>
        <strain evidence="7 8">BRV3</strain>
    </source>
</reference>
<gene>
    <name evidence="7" type="ORF">D8I30_09385</name>
</gene>
<evidence type="ECO:0000313" key="8">
    <source>
        <dbReference type="Proteomes" id="UP000276984"/>
    </source>
</evidence>
<evidence type="ECO:0000256" key="1">
    <source>
        <dbReference type="ARBA" id="ARBA00004370"/>
    </source>
</evidence>
<dbReference type="InterPro" id="IPR002994">
    <property type="entry name" value="Surf1/Shy1"/>
</dbReference>
<proteinExistence type="inferred from homology"/>
<dbReference type="PANTHER" id="PTHR23427">
    <property type="entry name" value="SURFEIT LOCUS PROTEIN"/>
    <property type="match status" value="1"/>
</dbReference>
<dbReference type="AlphaFoldDB" id="A0A494RP50"/>
<dbReference type="PANTHER" id="PTHR23427:SF2">
    <property type="entry name" value="SURFEIT LOCUS PROTEIN 1"/>
    <property type="match status" value="1"/>
</dbReference>
<dbReference type="CDD" id="cd06662">
    <property type="entry name" value="SURF1"/>
    <property type="match status" value="1"/>
</dbReference>
<comment type="similarity">
    <text evidence="2 6">Belongs to the SURF1 family.</text>
</comment>
<dbReference type="OrthoDB" id="6079986at2"/>
<comment type="subcellular location">
    <subcellularLocation>
        <location evidence="6">Cell membrane</location>
        <topology evidence="6">Multi-pass membrane protein</topology>
    </subcellularLocation>
    <subcellularLocation>
        <location evidence="1">Membrane</location>
    </subcellularLocation>
</comment>
<accession>A0A494RP50</accession>
<evidence type="ECO:0000256" key="2">
    <source>
        <dbReference type="ARBA" id="ARBA00007165"/>
    </source>
</evidence>
<evidence type="ECO:0000256" key="4">
    <source>
        <dbReference type="ARBA" id="ARBA00022989"/>
    </source>
</evidence>
<keyword evidence="4 6" id="KW-1133">Transmembrane helix</keyword>
<dbReference type="EMBL" id="CP032707">
    <property type="protein sequence ID" value="AYG95364.1"/>
    <property type="molecule type" value="Genomic_DNA"/>
</dbReference>